<dbReference type="PROSITE" id="PS51063">
    <property type="entry name" value="HTH_CRP_2"/>
    <property type="match status" value="1"/>
</dbReference>
<accession>A0A285X471</accession>
<proteinExistence type="predicted"/>
<evidence type="ECO:0000256" key="2">
    <source>
        <dbReference type="ARBA" id="ARBA00023125"/>
    </source>
</evidence>
<sequence>MKSEKKRFKYFQALQQNELLKGLKDEDLLLILDDLEEEIMPKNTCSISNLRTLQTFYFVISGRLKAYHVEKNNDRELTYFLLKKGDVLDILCLLDGGEHRIYYESLDRVVLLTIPMFKMKNWIIKNPGINKNLLPYLSKQVRILEECASNVTLIPIATRLARLILNHINSESQELELINDLSNDEIANLIGSTRAVVNRHLQQFKNDGIINIGRQKVEIKDLKLLLDKAQGRFSN</sequence>
<dbReference type="Pfam" id="PF13545">
    <property type="entry name" value="HTH_Crp_2"/>
    <property type="match status" value="1"/>
</dbReference>
<dbReference type="Proteomes" id="UP000219193">
    <property type="component" value="Unassembled WGS sequence"/>
</dbReference>
<dbReference type="SMART" id="SM00419">
    <property type="entry name" value="HTH_CRP"/>
    <property type="match status" value="1"/>
</dbReference>
<dbReference type="GO" id="GO:0003677">
    <property type="term" value="F:DNA binding"/>
    <property type="evidence" value="ECO:0007669"/>
    <property type="project" value="UniProtKB-KW"/>
</dbReference>
<feature type="domain" description="HTH crp-type" evidence="5">
    <location>
        <begin position="154"/>
        <end position="223"/>
    </location>
</feature>
<protein>
    <submittedName>
        <fullName evidence="6">CRP/FNR family transcriptional regulator, anaerobic regulatory protein</fullName>
    </submittedName>
</protein>
<reference evidence="7" key="1">
    <citation type="submission" date="2017-09" db="EMBL/GenBank/DDBJ databases">
        <authorList>
            <person name="Varghese N."/>
            <person name="Submissions S."/>
        </authorList>
    </citation>
    <scope>NUCLEOTIDE SEQUENCE [LARGE SCALE GENOMIC DNA]</scope>
    <source>
        <strain evidence="7">CGMCC 1.12641</strain>
    </source>
</reference>
<feature type="domain" description="Cyclic nucleotide-binding" evidence="4">
    <location>
        <begin position="19"/>
        <end position="100"/>
    </location>
</feature>
<dbReference type="Gene3D" id="1.10.10.10">
    <property type="entry name" value="Winged helix-like DNA-binding domain superfamily/Winged helix DNA-binding domain"/>
    <property type="match status" value="1"/>
</dbReference>
<gene>
    <name evidence="6" type="ORF">SAMN06296241_1660</name>
</gene>
<dbReference type="OrthoDB" id="1426605at2"/>
<dbReference type="InterPro" id="IPR036388">
    <property type="entry name" value="WH-like_DNA-bd_sf"/>
</dbReference>
<dbReference type="SUPFAM" id="SSF51206">
    <property type="entry name" value="cAMP-binding domain-like"/>
    <property type="match status" value="1"/>
</dbReference>
<name>A0A285X471_9FLAO</name>
<dbReference type="EMBL" id="OCMF01000002">
    <property type="protein sequence ID" value="SOC80115.1"/>
    <property type="molecule type" value="Genomic_DNA"/>
</dbReference>
<dbReference type="Gene3D" id="2.60.120.10">
    <property type="entry name" value="Jelly Rolls"/>
    <property type="match status" value="1"/>
</dbReference>
<dbReference type="RefSeq" id="WP_097055908.1">
    <property type="nucleotide sequence ID" value="NZ_OCMF01000002.1"/>
</dbReference>
<dbReference type="CDD" id="cd00092">
    <property type="entry name" value="HTH_CRP"/>
    <property type="match status" value="1"/>
</dbReference>
<evidence type="ECO:0000256" key="3">
    <source>
        <dbReference type="ARBA" id="ARBA00023163"/>
    </source>
</evidence>
<dbReference type="InterPro" id="IPR036390">
    <property type="entry name" value="WH_DNA-bd_sf"/>
</dbReference>
<dbReference type="InterPro" id="IPR018490">
    <property type="entry name" value="cNMP-bd_dom_sf"/>
</dbReference>
<dbReference type="InterPro" id="IPR000595">
    <property type="entry name" value="cNMP-bd_dom"/>
</dbReference>
<evidence type="ECO:0000259" key="4">
    <source>
        <dbReference type="PROSITE" id="PS50042"/>
    </source>
</evidence>
<evidence type="ECO:0000313" key="7">
    <source>
        <dbReference type="Proteomes" id="UP000219193"/>
    </source>
</evidence>
<keyword evidence="7" id="KW-1185">Reference proteome</keyword>
<dbReference type="SUPFAM" id="SSF46785">
    <property type="entry name" value="Winged helix' DNA-binding domain"/>
    <property type="match status" value="1"/>
</dbReference>
<dbReference type="AlphaFoldDB" id="A0A285X471"/>
<dbReference type="PROSITE" id="PS50042">
    <property type="entry name" value="CNMP_BINDING_3"/>
    <property type="match status" value="1"/>
</dbReference>
<evidence type="ECO:0000256" key="1">
    <source>
        <dbReference type="ARBA" id="ARBA00023015"/>
    </source>
</evidence>
<evidence type="ECO:0000259" key="5">
    <source>
        <dbReference type="PROSITE" id="PS51063"/>
    </source>
</evidence>
<dbReference type="CDD" id="cd00038">
    <property type="entry name" value="CAP_ED"/>
    <property type="match status" value="1"/>
</dbReference>
<keyword evidence="2" id="KW-0238">DNA-binding</keyword>
<dbReference type="InterPro" id="IPR014710">
    <property type="entry name" value="RmlC-like_jellyroll"/>
</dbReference>
<keyword evidence="1" id="KW-0805">Transcription regulation</keyword>
<dbReference type="GO" id="GO:0006355">
    <property type="term" value="P:regulation of DNA-templated transcription"/>
    <property type="evidence" value="ECO:0007669"/>
    <property type="project" value="InterPro"/>
</dbReference>
<dbReference type="InterPro" id="IPR012318">
    <property type="entry name" value="HTH_CRP"/>
</dbReference>
<organism evidence="6 7">
    <name type="scientific">Salinimicrobium sediminis</name>
    <dbReference type="NCBI Taxonomy" id="1343891"/>
    <lineage>
        <taxon>Bacteria</taxon>
        <taxon>Pseudomonadati</taxon>
        <taxon>Bacteroidota</taxon>
        <taxon>Flavobacteriia</taxon>
        <taxon>Flavobacteriales</taxon>
        <taxon>Flavobacteriaceae</taxon>
        <taxon>Salinimicrobium</taxon>
    </lineage>
</organism>
<keyword evidence="3" id="KW-0804">Transcription</keyword>
<evidence type="ECO:0000313" key="6">
    <source>
        <dbReference type="EMBL" id="SOC80115.1"/>
    </source>
</evidence>